<accession>A0ACC2YHC9</accession>
<reference evidence="1" key="1">
    <citation type="submission" date="2022-10" db="EMBL/GenBank/DDBJ databases">
        <title>Culturing micro-colonial fungi from biological soil crusts in the Mojave desert and describing Neophaeococcomyces mojavensis, and introducing the new genera and species Taxawa tesnikishii.</title>
        <authorList>
            <person name="Kurbessoian T."/>
            <person name="Stajich J.E."/>
        </authorList>
    </citation>
    <scope>NUCLEOTIDE SEQUENCE</scope>
    <source>
        <strain evidence="1">JES_115</strain>
    </source>
</reference>
<organism evidence="1 2">
    <name type="scientific">Coniosporium tulheliwenetii</name>
    <dbReference type="NCBI Taxonomy" id="3383036"/>
    <lineage>
        <taxon>Eukaryota</taxon>
        <taxon>Fungi</taxon>
        <taxon>Dikarya</taxon>
        <taxon>Ascomycota</taxon>
        <taxon>Pezizomycotina</taxon>
        <taxon>Dothideomycetes</taxon>
        <taxon>Dothideomycetes incertae sedis</taxon>
        <taxon>Coniosporium</taxon>
    </lineage>
</organism>
<keyword evidence="2" id="KW-1185">Reference proteome</keyword>
<comment type="caution">
    <text evidence="1">The sequence shown here is derived from an EMBL/GenBank/DDBJ whole genome shotgun (WGS) entry which is preliminary data.</text>
</comment>
<protein>
    <submittedName>
        <fullName evidence="1">Methylated histone binding</fullName>
    </submittedName>
</protein>
<name>A0ACC2YHC9_9PEZI</name>
<evidence type="ECO:0000313" key="2">
    <source>
        <dbReference type="Proteomes" id="UP001172680"/>
    </source>
</evidence>
<evidence type="ECO:0000313" key="1">
    <source>
        <dbReference type="EMBL" id="KAJ9634653.1"/>
    </source>
</evidence>
<dbReference type="Proteomes" id="UP001172680">
    <property type="component" value="Unassembled WGS sequence"/>
</dbReference>
<dbReference type="EMBL" id="JAPDRP010000031">
    <property type="protein sequence ID" value="KAJ9634653.1"/>
    <property type="molecule type" value="Genomic_DNA"/>
</dbReference>
<gene>
    <name evidence="1" type="primary">cec-3</name>
    <name evidence="1" type="ORF">H2199_008938</name>
</gene>
<proteinExistence type="predicted"/>
<sequence length="573" mass="63359">MATANPSTPTPTPPTPPSPNNPRPSSQPPIDATVTILDRSIPSTGMPLYRLHVISSSPGASKHELQVPLTRIGRFVSAGQLEEFENGLFRREGAEARERERGEALNGTAAMRRAAHKNGALDRVEGDTRGVKRKRGPGRPPKKSFLVQVESTESTEGSKSESRGSSAVTADGPRMKAYVEVSVTPLSGIATRQRNEEATVKAQRSEEVTLEAQRYAPRSPQPLRAADHAQRPKSFSPQQLSTGDHVRDDLATQDTGVKSTVNGEDDDIEDVDEDELALPVPLQNRHLSAPSPRVPSYPPRRLPLSHSPQPSPSPRLPRAPYKAEISETSEEDEIKDDQTQDANFNKRPSQQLRQENNTARLPIRATAPDVPVANRTGCPQHPQRRRAGCKICHPTPKSETWRQQLEKIKAPLSRPTKPSPAERGSGERASSEELAVEAGSRLKATLTVAFSSFVNYGRTRLSPVTWYYPFRSLPIQPSSNNPNENILKHEDEDMSEGEYEIEAILSDKLINGERSYFVKWLGYDYTSGSWMKESDLTDAEEMVEEYLLRKMEAGVDGVLDDDEELGEDSELGF</sequence>